<evidence type="ECO:0000313" key="1">
    <source>
        <dbReference type="EMBL" id="CCX10680.1"/>
    </source>
</evidence>
<dbReference type="EMBL" id="HF935554">
    <property type="protein sequence ID" value="CCX10680.1"/>
    <property type="molecule type" value="Genomic_DNA"/>
</dbReference>
<sequence length="81" mass="9717">MHGATTDRYMEKEAWEQIIQFIYISHHFLPGGTYPLTYYGQDIWSMRPEQKVYLKYRETNEFLKALGTLHDELWDTLLDAT</sequence>
<dbReference type="AlphaFoldDB" id="U4L4L3"/>
<organism evidence="1 2">
    <name type="scientific">Pyronema omphalodes (strain CBS 100304)</name>
    <name type="common">Pyronema confluens</name>
    <dbReference type="NCBI Taxonomy" id="1076935"/>
    <lineage>
        <taxon>Eukaryota</taxon>
        <taxon>Fungi</taxon>
        <taxon>Dikarya</taxon>
        <taxon>Ascomycota</taxon>
        <taxon>Pezizomycotina</taxon>
        <taxon>Pezizomycetes</taxon>
        <taxon>Pezizales</taxon>
        <taxon>Pyronemataceae</taxon>
        <taxon>Pyronema</taxon>
    </lineage>
</organism>
<reference evidence="1 2" key="1">
    <citation type="journal article" date="2013" name="PLoS Genet.">
        <title>The genome and development-dependent transcriptomes of Pyronema confluens: a window into fungal evolution.</title>
        <authorList>
            <person name="Traeger S."/>
            <person name="Altegoer F."/>
            <person name="Freitag M."/>
            <person name="Gabaldon T."/>
            <person name="Kempken F."/>
            <person name="Kumar A."/>
            <person name="Marcet-Houben M."/>
            <person name="Poggeler S."/>
            <person name="Stajich J.E."/>
            <person name="Nowrousian M."/>
        </authorList>
    </citation>
    <scope>NUCLEOTIDE SEQUENCE [LARGE SCALE GENOMIC DNA]</scope>
    <source>
        <strain evidence="2">CBS 100304</strain>
        <tissue evidence="1">Vegetative mycelium</tissue>
    </source>
</reference>
<proteinExistence type="predicted"/>
<dbReference type="Proteomes" id="UP000018144">
    <property type="component" value="Unassembled WGS sequence"/>
</dbReference>
<accession>U4L4L3</accession>
<protein>
    <submittedName>
        <fullName evidence="1">Uncharacterized protein</fullName>
    </submittedName>
</protein>
<gene>
    <name evidence="1" type="ORF">PCON_10274</name>
</gene>
<evidence type="ECO:0000313" key="2">
    <source>
        <dbReference type="Proteomes" id="UP000018144"/>
    </source>
</evidence>
<name>U4L4L3_PYROM</name>
<keyword evidence="2" id="KW-1185">Reference proteome</keyword>